<proteinExistence type="predicted"/>
<reference evidence="2 3" key="1">
    <citation type="journal article" date="2018" name="Sci. Rep.">
        <title>Raphidocelis subcapitata (=Pseudokirchneriella subcapitata) provides an insight into genome evolution and environmental adaptations in the Sphaeropleales.</title>
        <authorList>
            <person name="Suzuki S."/>
            <person name="Yamaguchi H."/>
            <person name="Nakajima N."/>
            <person name="Kawachi M."/>
        </authorList>
    </citation>
    <scope>NUCLEOTIDE SEQUENCE [LARGE SCALE GENOMIC DNA]</scope>
    <source>
        <strain evidence="2 3">NIES-35</strain>
    </source>
</reference>
<dbReference type="EMBL" id="BDRX01000010">
    <property type="protein sequence ID" value="GBF89481.1"/>
    <property type="molecule type" value="Genomic_DNA"/>
</dbReference>
<feature type="compositionally biased region" description="Gly residues" evidence="1">
    <location>
        <begin position="932"/>
        <end position="948"/>
    </location>
</feature>
<gene>
    <name evidence="2" type="ORF">Rsub_02053</name>
</gene>
<name>A0A2V0NPD7_9CHLO</name>
<dbReference type="AlphaFoldDB" id="A0A2V0NPD7"/>
<sequence length="948" mass="95698">MRPLRAARSAAGGAARCPRCRLPVPEWRAPHEARTRRVAAAASGPRSKPDISRKELQKTAQLEYERTFYESADRVTDEEVLLRLDEATPAAAADARAEAAAADLNRELSARLRAASSWGDLTRILSDHGDDLNYLNAALLAVRAGELAPGAAPPPRPGRPAGGAAQAHGAAVQQQQQPRPELDAIGALVLERASWFQAAHFAAAAWGLASAGLVARGFWRGFAGAAERKLPSMGFAQLAAVLCAVASSDYVPPLGWVERAYRQAKKHLVAAEPRPLAQLLWAWGEWGYSPRDRLLVNRFKMALRDVFDQRNMSGRELVMAMHGVARLAPEYWPNGRWMGAFAAAAAPKLASLPEGDVVELLLSLAAMLFRPPAAFVEAALARLRPALELGGGGGGGGGRLALAAAALPAGSDVGGGGDRPAVLPDATAAAALDGGGDGGVGGWAQLEELLDGDPGAADAAGPAAGYRLPQAAAALAWDGDGGGGGAGAGARAPLTAAAAGGAMAGAEDAWEDEEAESELEEGEGEDWEEQAAEEADAGAAAGAMAAAAADAKRGGAAPFAGPFGHYPDPLPGRTPAAAPTPLAPRQLALLAWTLGALDYCPSQGWLVAFCRCLGARAGELGPEELADTLHGLAGIDAAPGPAAARRLLARAGAVAPAMGPEALARTCAALARWGAFPQPGAGAAEALEAALCRLAPRLDAGQAADALGLLACAGAAPPPPALAAAARAAAADAAGAHPAAVAGVIWALARLAYKPPAAVLHEMLSALEPRLNVLGARDLADLAWALCVLRHRPGASWLARYLGALPARAPRMGLRQLADALWALACFGARPDAEWLRRIGGAVAERLREAAAAGPAAPAAPAGGPSAVEAAAARAADAGPAAAAAAAGVEADAAVLVWSLRELGYRGGEEGAGLLEALEAALLPPGSRGSSSDGGGSDGGGGGALLPR</sequence>
<dbReference type="Proteomes" id="UP000247498">
    <property type="component" value="Unassembled WGS sequence"/>
</dbReference>
<dbReference type="OrthoDB" id="536437at2759"/>
<keyword evidence="3" id="KW-1185">Reference proteome</keyword>
<evidence type="ECO:0000256" key="1">
    <source>
        <dbReference type="SAM" id="MobiDB-lite"/>
    </source>
</evidence>
<feature type="region of interest" description="Disordered" evidence="1">
    <location>
        <begin position="148"/>
        <end position="179"/>
    </location>
</feature>
<accession>A0A2V0NPD7</accession>
<evidence type="ECO:0000313" key="2">
    <source>
        <dbReference type="EMBL" id="GBF89481.1"/>
    </source>
</evidence>
<organism evidence="2 3">
    <name type="scientific">Raphidocelis subcapitata</name>
    <dbReference type="NCBI Taxonomy" id="307507"/>
    <lineage>
        <taxon>Eukaryota</taxon>
        <taxon>Viridiplantae</taxon>
        <taxon>Chlorophyta</taxon>
        <taxon>core chlorophytes</taxon>
        <taxon>Chlorophyceae</taxon>
        <taxon>CS clade</taxon>
        <taxon>Sphaeropleales</taxon>
        <taxon>Selenastraceae</taxon>
        <taxon>Raphidocelis</taxon>
    </lineage>
</organism>
<feature type="compositionally biased region" description="Low complexity" evidence="1">
    <location>
        <begin position="162"/>
        <end position="179"/>
    </location>
</feature>
<feature type="region of interest" description="Disordered" evidence="1">
    <location>
        <begin position="504"/>
        <end position="530"/>
    </location>
</feature>
<protein>
    <recommendedName>
        <fullName evidence="4">Tbc2 translation factor, chloroplastic</fullName>
    </recommendedName>
</protein>
<feature type="region of interest" description="Disordered" evidence="1">
    <location>
        <begin position="31"/>
        <end position="55"/>
    </location>
</feature>
<feature type="region of interest" description="Disordered" evidence="1">
    <location>
        <begin position="924"/>
        <end position="948"/>
    </location>
</feature>
<evidence type="ECO:0008006" key="4">
    <source>
        <dbReference type="Google" id="ProtNLM"/>
    </source>
</evidence>
<comment type="caution">
    <text evidence="2">The sequence shown here is derived from an EMBL/GenBank/DDBJ whole genome shotgun (WGS) entry which is preliminary data.</text>
</comment>
<feature type="compositionally biased region" description="Acidic residues" evidence="1">
    <location>
        <begin position="508"/>
        <end position="530"/>
    </location>
</feature>
<evidence type="ECO:0000313" key="3">
    <source>
        <dbReference type="Proteomes" id="UP000247498"/>
    </source>
</evidence>
<dbReference type="InParanoid" id="A0A2V0NPD7"/>